<evidence type="ECO:0000256" key="2">
    <source>
        <dbReference type="ARBA" id="ARBA00022884"/>
    </source>
</evidence>
<dbReference type="OrthoDB" id="5988181at2759"/>
<dbReference type="PANTHER" id="PTHR46031">
    <property type="match status" value="1"/>
</dbReference>
<evidence type="ECO:0000256" key="3">
    <source>
        <dbReference type="ARBA" id="ARBA00037597"/>
    </source>
</evidence>
<dbReference type="EMBL" id="RWGY01000007">
    <property type="protein sequence ID" value="TVU39760.1"/>
    <property type="molecule type" value="Genomic_DNA"/>
</dbReference>
<feature type="non-terminal residue" evidence="5">
    <location>
        <position position="83"/>
    </location>
</feature>
<dbReference type="AlphaFoldDB" id="A0A5J9VXE1"/>
<comment type="caution">
    <text evidence="5">The sequence shown here is derived from an EMBL/GenBank/DDBJ whole genome shotgun (WGS) entry which is preliminary data.</text>
</comment>
<gene>
    <name evidence="5" type="ORF">EJB05_13199</name>
</gene>
<reference evidence="5 6" key="1">
    <citation type="journal article" date="2019" name="Sci. Rep.">
        <title>A high-quality genome of Eragrostis curvula grass provides insights into Poaceae evolution and supports new strategies to enhance forage quality.</title>
        <authorList>
            <person name="Carballo J."/>
            <person name="Santos B.A.C.M."/>
            <person name="Zappacosta D."/>
            <person name="Garbus I."/>
            <person name="Selva J.P."/>
            <person name="Gallo C.A."/>
            <person name="Diaz A."/>
            <person name="Albertini E."/>
            <person name="Caccamo M."/>
            <person name="Echenique V."/>
        </authorList>
    </citation>
    <scope>NUCLEOTIDE SEQUENCE [LARGE SCALE GENOMIC DNA]</scope>
    <source>
        <strain evidence="6">cv. Victoria</strain>
        <tissue evidence="5">Leaf</tissue>
    </source>
</reference>
<keyword evidence="1" id="KW-0677">Repeat</keyword>
<evidence type="ECO:0000256" key="1">
    <source>
        <dbReference type="ARBA" id="ARBA00022737"/>
    </source>
</evidence>
<comment type="function">
    <text evidence="3">Binds double-stranded RNA.</text>
</comment>
<dbReference type="GO" id="GO:0003723">
    <property type="term" value="F:RNA binding"/>
    <property type="evidence" value="ECO:0007669"/>
    <property type="project" value="UniProtKB-KW"/>
</dbReference>
<evidence type="ECO:0000313" key="5">
    <source>
        <dbReference type="EMBL" id="TVU39760.1"/>
    </source>
</evidence>
<dbReference type="InterPro" id="IPR014720">
    <property type="entry name" value="dsRBD_dom"/>
</dbReference>
<name>A0A5J9VXE1_9POAL</name>
<dbReference type="Gramene" id="TVU39760">
    <property type="protein sequence ID" value="TVU39760"/>
    <property type="gene ID" value="EJB05_13199"/>
</dbReference>
<keyword evidence="2" id="KW-0694">RNA-binding</keyword>
<evidence type="ECO:0000259" key="4">
    <source>
        <dbReference type="Pfam" id="PF00035"/>
    </source>
</evidence>
<proteinExistence type="predicted"/>
<feature type="domain" description="DRBM" evidence="4">
    <location>
        <begin position="30"/>
        <end position="80"/>
    </location>
</feature>
<keyword evidence="6" id="KW-1185">Reference proteome</keyword>
<dbReference type="Proteomes" id="UP000324897">
    <property type="component" value="Chromosome 4"/>
</dbReference>
<accession>A0A5J9VXE1</accession>
<sequence length="83" mass="9306">MFLSHIEGGTSFCYKCCFDALSIRRNPSERLPLPIYHTSSDVPNPGAFTSTVEVDDIIFEREPAHNKKQAEINAAKVAFQHPN</sequence>
<protein>
    <recommendedName>
        <fullName evidence="4">DRBM domain-containing protein</fullName>
    </recommendedName>
</protein>
<dbReference type="Pfam" id="PF00035">
    <property type="entry name" value="dsrm"/>
    <property type="match status" value="1"/>
</dbReference>
<dbReference type="Gene3D" id="3.30.160.20">
    <property type="match status" value="1"/>
</dbReference>
<dbReference type="PANTHER" id="PTHR46031:SF36">
    <property type="entry name" value="DOUBLE-STRANDED RNA-BINDING PROTEIN 1"/>
    <property type="match status" value="1"/>
</dbReference>
<dbReference type="SUPFAM" id="SSF54768">
    <property type="entry name" value="dsRNA-binding domain-like"/>
    <property type="match status" value="1"/>
</dbReference>
<evidence type="ECO:0000313" key="6">
    <source>
        <dbReference type="Proteomes" id="UP000324897"/>
    </source>
</evidence>
<organism evidence="5 6">
    <name type="scientific">Eragrostis curvula</name>
    <name type="common">weeping love grass</name>
    <dbReference type="NCBI Taxonomy" id="38414"/>
    <lineage>
        <taxon>Eukaryota</taxon>
        <taxon>Viridiplantae</taxon>
        <taxon>Streptophyta</taxon>
        <taxon>Embryophyta</taxon>
        <taxon>Tracheophyta</taxon>
        <taxon>Spermatophyta</taxon>
        <taxon>Magnoliopsida</taxon>
        <taxon>Liliopsida</taxon>
        <taxon>Poales</taxon>
        <taxon>Poaceae</taxon>
        <taxon>PACMAD clade</taxon>
        <taxon>Chloridoideae</taxon>
        <taxon>Eragrostideae</taxon>
        <taxon>Eragrostidinae</taxon>
        <taxon>Eragrostis</taxon>
    </lineage>
</organism>